<evidence type="ECO:0000313" key="1">
    <source>
        <dbReference type="EMBL" id="KAI0057473.1"/>
    </source>
</evidence>
<reference evidence="1" key="2">
    <citation type="journal article" date="2022" name="New Phytol.">
        <title>Evolutionary transition to the ectomycorrhizal habit in the genomes of a hyperdiverse lineage of mushroom-forming fungi.</title>
        <authorList>
            <person name="Looney B."/>
            <person name="Miyauchi S."/>
            <person name="Morin E."/>
            <person name="Drula E."/>
            <person name="Courty P.E."/>
            <person name="Kohler A."/>
            <person name="Kuo A."/>
            <person name="LaButti K."/>
            <person name="Pangilinan J."/>
            <person name="Lipzen A."/>
            <person name="Riley R."/>
            <person name="Andreopoulos W."/>
            <person name="He G."/>
            <person name="Johnson J."/>
            <person name="Nolan M."/>
            <person name="Tritt A."/>
            <person name="Barry K.W."/>
            <person name="Grigoriev I.V."/>
            <person name="Nagy L.G."/>
            <person name="Hibbett D."/>
            <person name="Henrissat B."/>
            <person name="Matheny P.B."/>
            <person name="Labbe J."/>
            <person name="Martin F.M."/>
        </authorList>
    </citation>
    <scope>NUCLEOTIDE SEQUENCE</scope>
    <source>
        <strain evidence="1">HHB10654</strain>
    </source>
</reference>
<accession>A0ACB8SNL9</accession>
<protein>
    <submittedName>
        <fullName evidence="1">Uncharacterized protein</fullName>
    </submittedName>
</protein>
<dbReference type="Proteomes" id="UP000814140">
    <property type="component" value="Unassembled WGS sequence"/>
</dbReference>
<sequence>MDRRIPAFALQARAGVAPVPRLVRTTILFPQIPPTYLYAMFGDRDATDLIILDCELTDGDAWVIPQRRWIAYANTSGVRALTELRRAHLITPLWFIRSGGTPGVRLTEATNAGDATVRFGDRIPLLDRTTMKVRFTLYGHEPVVNQIWIRDSTNPINLATLLLRRVANFTLEYVQSKPVPLKKDGVHLTSGSGKGEIPPERIFVVGVVGVSGGSLTPILEVRN</sequence>
<gene>
    <name evidence="1" type="ORF">BV25DRAFT_1920177</name>
</gene>
<name>A0ACB8SNL9_9AGAM</name>
<dbReference type="EMBL" id="MU277247">
    <property type="protein sequence ID" value="KAI0057473.1"/>
    <property type="molecule type" value="Genomic_DNA"/>
</dbReference>
<organism evidence="1 2">
    <name type="scientific">Artomyces pyxidatus</name>
    <dbReference type="NCBI Taxonomy" id="48021"/>
    <lineage>
        <taxon>Eukaryota</taxon>
        <taxon>Fungi</taxon>
        <taxon>Dikarya</taxon>
        <taxon>Basidiomycota</taxon>
        <taxon>Agaricomycotina</taxon>
        <taxon>Agaricomycetes</taxon>
        <taxon>Russulales</taxon>
        <taxon>Auriscalpiaceae</taxon>
        <taxon>Artomyces</taxon>
    </lineage>
</organism>
<keyword evidence="2" id="KW-1185">Reference proteome</keyword>
<reference evidence="1" key="1">
    <citation type="submission" date="2021-03" db="EMBL/GenBank/DDBJ databases">
        <authorList>
            <consortium name="DOE Joint Genome Institute"/>
            <person name="Ahrendt S."/>
            <person name="Looney B.P."/>
            <person name="Miyauchi S."/>
            <person name="Morin E."/>
            <person name="Drula E."/>
            <person name="Courty P.E."/>
            <person name="Chicoki N."/>
            <person name="Fauchery L."/>
            <person name="Kohler A."/>
            <person name="Kuo A."/>
            <person name="Labutti K."/>
            <person name="Pangilinan J."/>
            <person name="Lipzen A."/>
            <person name="Riley R."/>
            <person name="Andreopoulos W."/>
            <person name="He G."/>
            <person name="Johnson J."/>
            <person name="Barry K.W."/>
            <person name="Grigoriev I.V."/>
            <person name="Nagy L."/>
            <person name="Hibbett D."/>
            <person name="Henrissat B."/>
            <person name="Matheny P.B."/>
            <person name="Labbe J."/>
            <person name="Martin F."/>
        </authorList>
    </citation>
    <scope>NUCLEOTIDE SEQUENCE</scope>
    <source>
        <strain evidence="1">HHB10654</strain>
    </source>
</reference>
<comment type="caution">
    <text evidence="1">The sequence shown here is derived from an EMBL/GenBank/DDBJ whole genome shotgun (WGS) entry which is preliminary data.</text>
</comment>
<proteinExistence type="predicted"/>
<evidence type="ECO:0000313" key="2">
    <source>
        <dbReference type="Proteomes" id="UP000814140"/>
    </source>
</evidence>